<reference evidence="6" key="1">
    <citation type="journal article" date="2015" name="Proc. Natl. Acad. Sci. U.S.A.">
        <title>Networks of energetic and metabolic interactions define dynamics in microbial communities.</title>
        <authorList>
            <person name="Embree M."/>
            <person name="Liu J.K."/>
            <person name="Al-Bassam M.M."/>
            <person name="Zengler K."/>
        </authorList>
    </citation>
    <scope>NUCLEOTIDE SEQUENCE</scope>
</reference>
<keyword evidence="4" id="KW-0411">Iron-sulfur</keyword>
<dbReference type="SMART" id="SM00729">
    <property type="entry name" value="Elp3"/>
    <property type="match status" value="1"/>
</dbReference>
<dbReference type="AlphaFoldDB" id="A0A0W8F580"/>
<dbReference type="InterPro" id="IPR007197">
    <property type="entry name" value="rSAM"/>
</dbReference>
<organism evidence="6">
    <name type="scientific">hydrocarbon metagenome</name>
    <dbReference type="NCBI Taxonomy" id="938273"/>
    <lineage>
        <taxon>unclassified sequences</taxon>
        <taxon>metagenomes</taxon>
        <taxon>ecological metagenomes</taxon>
    </lineage>
</organism>
<dbReference type="PANTHER" id="PTHR11228">
    <property type="entry name" value="RADICAL SAM DOMAIN PROTEIN"/>
    <property type="match status" value="1"/>
</dbReference>
<gene>
    <name evidence="6" type="ORF">ASZ90_014286</name>
</gene>
<sequence length="378" mass="42057">MNPGQIDPEPSSDTITGRSYPLYRSPLFRADARLEGDRVKIRVTGPLASLPAIRSSMELFDGQRAVRAGTEQLSLSTWIPPLPGKAFDRLANSRIRALMGLRTPDQVTISITEECPNRCSHCALPNSGNRLRLDPNTVQDLISQVLDMGTTLVIFDGGEPTLYRELPELVRHVDDRAISTLFTSGAGFTLSLAERLKDAGLYAVNVSLDSPLAEEHDAMRGREGVFSEAMRAVKNALLAGLLVDLYVVVRRENLCHLERFHQLARSTGAHELTLFEVVSTGRWSGREGLALTSAEHAHLAEFVSSRGAPRIFSVPDAYRRFGCFAARSWMHVTPSGEVYPCSCYPESWGNIMKEPIKRIWQRMGRFPHKGKKICPMRK</sequence>
<proteinExistence type="predicted"/>
<dbReference type="InterPro" id="IPR013785">
    <property type="entry name" value="Aldolase_TIM"/>
</dbReference>
<protein>
    <submittedName>
        <fullName evidence="6">Radical sam domain protein</fullName>
    </submittedName>
</protein>
<dbReference type="Pfam" id="PF13186">
    <property type="entry name" value="SPASM"/>
    <property type="match status" value="1"/>
</dbReference>
<dbReference type="PROSITE" id="PS51918">
    <property type="entry name" value="RADICAL_SAM"/>
    <property type="match status" value="1"/>
</dbReference>
<feature type="domain" description="Radical SAM core" evidence="5">
    <location>
        <begin position="101"/>
        <end position="309"/>
    </location>
</feature>
<accession>A0A0W8F580</accession>
<comment type="caution">
    <text evidence="6">The sequence shown here is derived from an EMBL/GenBank/DDBJ whole genome shotgun (WGS) entry which is preliminary data.</text>
</comment>
<dbReference type="InterPro" id="IPR050377">
    <property type="entry name" value="Radical_SAM_PqqE_MftC-like"/>
</dbReference>
<dbReference type="GO" id="GO:0003824">
    <property type="term" value="F:catalytic activity"/>
    <property type="evidence" value="ECO:0007669"/>
    <property type="project" value="InterPro"/>
</dbReference>
<dbReference type="SFLD" id="SFLDG01067">
    <property type="entry name" value="SPASM/twitch_domain_containing"/>
    <property type="match status" value="1"/>
</dbReference>
<dbReference type="CDD" id="cd01335">
    <property type="entry name" value="Radical_SAM"/>
    <property type="match status" value="1"/>
</dbReference>
<dbReference type="GO" id="GO:0051536">
    <property type="term" value="F:iron-sulfur cluster binding"/>
    <property type="evidence" value="ECO:0007669"/>
    <property type="project" value="UniProtKB-KW"/>
</dbReference>
<dbReference type="GO" id="GO:0006783">
    <property type="term" value="P:heme biosynthetic process"/>
    <property type="evidence" value="ECO:0007669"/>
    <property type="project" value="TreeGrafter"/>
</dbReference>
<dbReference type="PANTHER" id="PTHR11228:SF7">
    <property type="entry name" value="PQQA PEPTIDE CYCLASE"/>
    <property type="match status" value="1"/>
</dbReference>
<dbReference type="Pfam" id="PF04055">
    <property type="entry name" value="Radical_SAM"/>
    <property type="match status" value="1"/>
</dbReference>
<keyword evidence="3" id="KW-0408">Iron</keyword>
<dbReference type="Gene3D" id="3.20.20.70">
    <property type="entry name" value="Aldolase class I"/>
    <property type="match status" value="1"/>
</dbReference>
<dbReference type="SFLD" id="SFLDG01386">
    <property type="entry name" value="main_SPASM_domain-containing"/>
    <property type="match status" value="1"/>
</dbReference>
<evidence type="ECO:0000256" key="1">
    <source>
        <dbReference type="ARBA" id="ARBA00022691"/>
    </source>
</evidence>
<dbReference type="GO" id="GO:0046872">
    <property type="term" value="F:metal ion binding"/>
    <property type="evidence" value="ECO:0007669"/>
    <property type="project" value="UniProtKB-KW"/>
</dbReference>
<evidence type="ECO:0000256" key="4">
    <source>
        <dbReference type="ARBA" id="ARBA00023014"/>
    </source>
</evidence>
<dbReference type="InterPro" id="IPR023885">
    <property type="entry name" value="4Fe4S-binding_SPASM_dom"/>
</dbReference>
<dbReference type="InterPro" id="IPR006638">
    <property type="entry name" value="Elp3/MiaA/NifB-like_rSAM"/>
</dbReference>
<evidence type="ECO:0000313" key="6">
    <source>
        <dbReference type="EMBL" id="KUG16058.1"/>
    </source>
</evidence>
<dbReference type="EMBL" id="LNQE01001516">
    <property type="protein sequence ID" value="KUG16058.1"/>
    <property type="molecule type" value="Genomic_DNA"/>
</dbReference>
<keyword evidence="1" id="KW-0949">S-adenosyl-L-methionine</keyword>
<evidence type="ECO:0000256" key="2">
    <source>
        <dbReference type="ARBA" id="ARBA00022723"/>
    </source>
</evidence>
<evidence type="ECO:0000259" key="5">
    <source>
        <dbReference type="PROSITE" id="PS51918"/>
    </source>
</evidence>
<name>A0A0W8F580_9ZZZZ</name>
<dbReference type="SFLD" id="SFLDS00029">
    <property type="entry name" value="Radical_SAM"/>
    <property type="match status" value="1"/>
</dbReference>
<dbReference type="SUPFAM" id="SSF102114">
    <property type="entry name" value="Radical SAM enzymes"/>
    <property type="match status" value="1"/>
</dbReference>
<dbReference type="InterPro" id="IPR058240">
    <property type="entry name" value="rSAM_sf"/>
</dbReference>
<evidence type="ECO:0000256" key="3">
    <source>
        <dbReference type="ARBA" id="ARBA00023004"/>
    </source>
</evidence>
<keyword evidence="2" id="KW-0479">Metal-binding</keyword>